<proteinExistence type="predicted"/>
<organism evidence="1 2">
    <name type="scientific">Dentiscutata heterogama</name>
    <dbReference type="NCBI Taxonomy" id="1316150"/>
    <lineage>
        <taxon>Eukaryota</taxon>
        <taxon>Fungi</taxon>
        <taxon>Fungi incertae sedis</taxon>
        <taxon>Mucoromycota</taxon>
        <taxon>Glomeromycotina</taxon>
        <taxon>Glomeromycetes</taxon>
        <taxon>Diversisporales</taxon>
        <taxon>Gigasporaceae</taxon>
        <taxon>Dentiscutata</taxon>
    </lineage>
</organism>
<dbReference type="EMBL" id="CAJVPU010001028">
    <property type="protein sequence ID" value="CAG8469079.1"/>
    <property type="molecule type" value="Genomic_DNA"/>
</dbReference>
<gene>
    <name evidence="1" type="ORF">DHETER_LOCUS1627</name>
</gene>
<accession>A0ACA9KFF8</accession>
<protein>
    <submittedName>
        <fullName evidence="1">6601_t:CDS:1</fullName>
    </submittedName>
</protein>
<evidence type="ECO:0000313" key="1">
    <source>
        <dbReference type="EMBL" id="CAG8469079.1"/>
    </source>
</evidence>
<name>A0ACA9KFF8_9GLOM</name>
<evidence type="ECO:0000313" key="2">
    <source>
        <dbReference type="Proteomes" id="UP000789702"/>
    </source>
</evidence>
<sequence>MAPSLNVKPGMIIKYFMGDTQEQKKLNRDLPVSTSLEPWVSNEIDRRIGAFFAREAGFTSVTPSAYEALGNLLGLYLGNIIKTTRAYAELACRAQPNINDVEKSLKDWSIRTGALEDHMEKCRAKESYHAFASKFLSSLQPTSSAVESSTVFVPEDIILEGEEESFDGSHNNKRQRNSFTSSTHTFRPNYVPLYMPPFPSKHSYKKTPVYPKRHENDPVKFRESSLTQVKLVEKSLRRLAEYHEDPTDQTIIQLSIPDSPSSSSTVVSANSSPSDYDKSSISTSISTFDSAILHASTNKSNPITLNKSINNSIKKRKNVQASWEELND</sequence>
<dbReference type="Proteomes" id="UP000789702">
    <property type="component" value="Unassembled WGS sequence"/>
</dbReference>
<comment type="caution">
    <text evidence="1">The sequence shown here is derived from an EMBL/GenBank/DDBJ whole genome shotgun (WGS) entry which is preliminary data.</text>
</comment>
<reference evidence="1" key="1">
    <citation type="submission" date="2021-06" db="EMBL/GenBank/DDBJ databases">
        <authorList>
            <person name="Kallberg Y."/>
            <person name="Tangrot J."/>
            <person name="Rosling A."/>
        </authorList>
    </citation>
    <scope>NUCLEOTIDE SEQUENCE</scope>
    <source>
        <strain evidence="1">IL203A</strain>
    </source>
</reference>
<keyword evidence="2" id="KW-1185">Reference proteome</keyword>